<protein>
    <recommendedName>
        <fullName evidence="15">Cyclic nucleotide-binding domain-containing protein</fullName>
    </recommendedName>
</protein>
<evidence type="ECO:0000256" key="13">
    <source>
        <dbReference type="SAM" id="MobiDB-lite"/>
    </source>
</evidence>
<dbReference type="Pfam" id="PF00520">
    <property type="entry name" value="Ion_trans"/>
    <property type="match status" value="1"/>
</dbReference>
<keyword evidence="10" id="KW-0406">Ion transport</keyword>
<sequence length="890" mass="99341">MKRVNRRERPQANGLALSVTMTMQLVKNDSARVTKLYHMRWVLSLGADVLPEYKLQSPRIHKWTILHYSPFKAVWDWIVLLLVIYTAIFTPYVAAFLLNEYDFSSKKSKGYGDDPIVIIDLLVDVMFIIDILINFRTTFVNNNDEVVSHPGKIAVHYFRGWFLIDLVAAIPFDLLLFGSDTDETTTLIGLLKTARLLRLVRVARKIDRYSEYGAAVLLLLMATFALIAHWLACIWFAIGNAERPLLRAKIGWLDHLANATHQFYTANNTGGPGIKSRYVTALYFTFSSLTSVGFGNVSPTTDCEKIFTICVMLVGSLMYASIFGNVSAIIQRLYSGTARYHTQMLRVKEFIRFHQVPNPLRQRLEEYFQHAWTYTNGIDLNLVLKGFPEGLQADMCLHLNRHLLNDCPAFQGASPGCLRALSMKFKTTHAPPGDTLVHRGDVLSSLHFISRGSIEILKDDIVMAILGKDDIFGENPCIYPTIGKSSCNIRALTYCDLHKISRDDLLDVLELYPEFAESFSANLELTFILRDEESVGLNPVRRHQRLSGSASQEHEGDVRKHAFRPPRFRKSYRNRCSERDEDNVDNYDEDDEDREDSSAVAKNSPDFGNSTTAVVSQGNQPSTDIGGTGNVRENWTQKTSGALLQSSSGFIPTDGHPPSMDLINNRIDNLSRQLEKLEYRMVRDIGQILTLLQQQSLQRGIPGATEWNPTTPHQSVGPQQPKTLDTERNKINFMETRNSCSLPTVAESRAESRVDSSQSAKGLATQRSLDSASKPSGESNLCRTRKTAFRTQLHPSQARSLTYDPSTQTFAEPDRSESVSMEPSSVVRWSGASTTVSTSRPTSSGSSSAVPGPKSPSGGSGSCWGDVEIVTQAPLARLESSEEIVFPSVV</sequence>
<dbReference type="GO" id="GO:0005242">
    <property type="term" value="F:inward rectifier potassium channel activity"/>
    <property type="evidence" value="ECO:0007669"/>
    <property type="project" value="TreeGrafter"/>
</dbReference>
<feature type="transmembrane region" description="Helical" evidence="14">
    <location>
        <begin position="74"/>
        <end position="96"/>
    </location>
</feature>
<feature type="compositionally biased region" description="Low complexity" evidence="13">
    <location>
        <begin position="818"/>
        <end position="857"/>
    </location>
</feature>
<dbReference type="InterPro" id="IPR050818">
    <property type="entry name" value="KCNH_animal-type"/>
</dbReference>
<feature type="compositionally biased region" description="Polar residues" evidence="13">
    <location>
        <begin position="755"/>
        <end position="782"/>
    </location>
</feature>
<accession>A0A8J2VZW0</accession>
<dbReference type="SMART" id="SM00100">
    <property type="entry name" value="cNMP"/>
    <property type="match status" value="1"/>
</dbReference>
<dbReference type="PRINTS" id="PR01470">
    <property type="entry name" value="ERGCHANNEL"/>
</dbReference>
<keyword evidence="12" id="KW-0407">Ion channel</keyword>
<dbReference type="Pfam" id="PF00027">
    <property type="entry name" value="cNMP_binding"/>
    <property type="match status" value="1"/>
</dbReference>
<keyword evidence="2" id="KW-0813">Transport</keyword>
<feature type="transmembrane region" description="Helical" evidence="14">
    <location>
        <begin position="306"/>
        <end position="330"/>
    </location>
</feature>
<evidence type="ECO:0000256" key="4">
    <source>
        <dbReference type="ARBA" id="ARBA00022538"/>
    </source>
</evidence>
<dbReference type="SUPFAM" id="SSF81324">
    <property type="entry name" value="Voltage-gated potassium channels"/>
    <property type="match status" value="1"/>
</dbReference>
<dbReference type="EMBL" id="CAKKLH010000031">
    <property type="protein sequence ID" value="CAH0100111.1"/>
    <property type="molecule type" value="Genomic_DNA"/>
</dbReference>
<keyword evidence="6" id="KW-0631">Potassium channel</keyword>
<evidence type="ECO:0000313" key="16">
    <source>
        <dbReference type="EMBL" id="CAH0100111.1"/>
    </source>
</evidence>
<dbReference type="FunFam" id="1.10.1200.260:FF:000001">
    <property type="entry name" value="Potassium voltage-gated channel subfamily H member 7"/>
    <property type="match status" value="1"/>
</dbReference>
<evidence type="ECO:0000313" key="17">
    <source>
        <dbReference type="Proteomes" id="UP000789390"/>
    </source>
</evidence>
<keyword evidence="5 14" id="KW-0812">Transmembrane</keyword>
<dbReference type="PANTHER" id="PTHR10217:SF548">
    <property type="entry name" value="GH12235P"/>
    <property type="match status" value="1"/>
</dbReference>
<evidence type="ECO:0000256" key="3">
    <source>
        <dbReference type="ARBA" id="ARBA00022475"/>
    </source>
</evidence>
<gene>
    <name evidence="16" type="ORF">DGAL_LOCUS2284</name>
</gene>
<keyword evidence="4" id="KW-0633">Potassium transport</keyword>
<dbReference type="PROSITE" id="PS50042">
    <property type="entry name" value="CNMP_BINDING_3"/>
    <property type="match status" value="1"/>
</dbReference>
<dbReference type="FunFam" id="1.10.287.70:FF:000020">
    <property type="entry name" value="Potassium channel, voltage-gated eag-related subfamily H, member 7"/>
    <property type="match status" value="1"/>
</dbReference>
<feature type="compositionally biased region" description="Polar residues" evidence="13">
    <location>
        <begin position="789"/>
        <end position="810"/>
    </location>
</feature>
<evidence type="ECO:0000256" key="7">
    <source>
        <dbReference type="ARBA" id="ARBA00022882"/>
    </source>
</evidence>
<feature type="region of interest" description="Disordered" evidence="13">
    <location>
        <begin position="540"/>
        <end position="633"/>
    </location>
</feature>
<evidence type="ECO:0000256" key="9">
    <source>
        <dbReference type="ARBA" id="ARBA00022989"/>
    </source>
</evidence>
<keyword evidence="11 14" id="KW-0472">Membrane</keyword>
<dbReference type="GO" id="GO:0005886">
    <property type="term" value="C:plasma membrane"/>
    <property type="evidence" value="ECO:0007669"/>
    <property type="project" value="UniProtKB-SubCell"/>
</dbReference>
<dbReference type="PRINTS" id="PR01463">
    <property type="entry name" value="EAGCHANLFMLY"/>
</dbReference>
<keyword evidence="3" id="KW-1003">Cell membrane</keyword>
<dbReference type="OrthoDB" id="432483at2759"/>
<evidence type="ECO:0000259" key="15">
    <source>
        <dbReference type="PROSITE" id="PS50042"/>
    </source>
</evidence>
<reference evidence="16" key="1">
    <citation type="submission" date="2021-11" db="EMBL/GenBank/DDBJ databases">
        <authorList>
            <person name="Schell T."/>
        </authorList>
    </citation>
    <scope>NUCLEOTIDE SEQUENCE</scope>
    <source>
        <strain evidence="16">M5</strain>
    </source>
</reference>
<keyword evidence="9 14" id="KW-1133">Transmembrane helix</keyword>
<dbReference type="Gene3D" id="1.10.1200.260">
    <property type="match status" value="1"/>
</dbReference>
<feature type="domain" description="Cyclic nucleotide-binding" evidence="15">
    <location>
        <begin position="409"/>
        <end position="509"/>
    </location>
</feature>
<dbReference type="InterPro" id="IPR003938">
    <property type="entry name" value="K_chnl_volt-dep_EAG/ELK/ERG"/>
</dbReference>
<feature type="region of interest" description="Disordered" evidence="13">
    <location>
        <begin position="734"/>
        <end position="865"/>
    </location>
</feature>
<dbReference type="InterPro" id="IPR000595">
    <property type="entry name" value="cNMP-bd_dom"/>
</dbReference>
<keyword evidence="7" id="KW-0851">Voltage-gated channel</keyword>
<comment type="caution">
    <text evidence="16">The sequence shown here is derived from an EMBL/GenBank/DDBJ whole genome shotgun (WGS) entry which is preliminary data.</text>
</comment>
<dbReference type="InterPro" id="IPR003967">
    <property type="entry name" value="K_chnl_volt-dep_ERG"/>
</dbReference>
<evidence type="ECO:0000256" key="12">
    <source>
        <dbReference type="ARBA" id="ARBA00023303"/>
    </source>
</evidence>
<dbReference type="AlphaFoldDB" id="A0A8J2VZW0"/>
<dbReference type="InterPro" id="IPR018490">
    <property type="entry name" value="cNMP-bd_dom_sf"/>
</dbReference>
<feature type="compositionally biased region" description="Basic residues" evidence="13">
    <location>
        <begin position="561"/>
        <end position="573"/>
    </location>
</feature>
<comment type="subcellular location">
    <subcellularLocation>
        <location evidence="1">Cell membrane</location>
        <topology evidence="1">Multi-pass membrane protein</topology>
    </subcellularLocation>
</comment>
<feature type="transmembrane region" description="Helical" evidence="14">
    <location>
        <begin position="212"/>
        <end position="238"/>
    </location>
</feature>
<dbReference type="GO" id="GO:0042391">
    <property type="term" value="P:regulation of membrane potential"/>
    <property type="evidence" value="ECO:0007669"/>
    <property type="project" value="TreeGrafter"/>
</dbReference>
<dbReference type="InterPro" id="IPR005821">
    <property type="entry name" value="Ion_trans_dom"/>
</dbReference>
<dbReference type="Gene3D" id="2.60.120.10">
    <property type="entry name" value="Jelly Rolls"/>
    <property type="match status" value="1"/>
</dbReference>
<feature type="transmembrane region" description="Helical" evidence="14">
    <location>
        <begin position="116"/>
        <end position="135"/>
    </location>
</feature>
<dbReference type="PANTHER" id="PTHR10217">
    <property type="entry name" value="VOLTAGE AND LIGAND GATED POTASSIUM CHANNEL"/>
    <property type="match status" value="1"/>
</dbReference>
<feature type="compositionally biased region" description="Polar residues" evidence="13">
    <location>
        <begin position="606"/>
        <end position="633"/>
    </location>
</feature>
<name>A0A8J2VZW0_9CRUS</name>
<evidence type="ECO:0000256" key="10">
    <source>
        <dbReference type="ARBA" id="ARBA00023065"/>
    </source>
</evidence>
<dbReference type="Proteomes" id="UP000789390">
    <property type="component" value="Unassembled WGS sequence"/>
</dbReference>
<dbReference type="Gene3D" id="1.10.287.70">
    <property type="match status" value="1"/>
</dbReference>
<organism evidence="16 17">
    <name type="scientific">Daphnia galeata</name>
    <dbReference type="NCBI Taxonomy" id="27404"/>
    <lineage>
        <taxon>Eukaryota</taxon>
        <taxon>Metazoa</taxon>
        <taxon>Ecdysozoa</taxon>
        <taxon>Arthropoda</taxon>
        <taxon>Crustacea</taxon>
        <taxon>Branchiopoda</taxon>
        <taxon>Diplostraca</taxon>
        <taxon>Cladocera</taxon>
        <taxon>Anomopoda</taxon>
        <taxon>Daphniidae</taxon>
        <taxon>Daphnia</taxon>
    </lineage>
</organism>
<keyword evidence="8" id="KW-0630">Potassium</keyword>
<dbReference type="GO" id="GO:0034702">
    <property type="term" value="C:monoatomic ion channel complex"/>
    <property type="evidence" value="ECO:0007669"/>
    <property type="project" value="UniProtKB-KW"/>
</dbReference>
<evidence type="ECO:0000256" key="14">
    <source>
        <dbReference type="SAM" id="Phobius"/>
    </source>
</evidence>
<feature type="compositionally biased region" description="Acidic residues" evidence="13">
    <location>
        <begin position="579"/>
        <end position="595"/>
    </location>
</feature>
<dbReference type="CDD" id="cd00038">
    <property type="entry name" value="CAP_ED"/>
    <property type="match status" value="1"/>
</dbReference>
<dbReference type="SUPFAM" id="SSF51206">
    <property type="entry name" value="cAMP-binding domain-like"/>
    <property type="match status" value="1"/>
</dbReference>
<evidence type="ECO:0000256" key="11">
    <source>
        <dbReference type="ARBA" id="ARBA00023136"/>
    </source>
</evidence>
<evidence type="ECO:0000256" key="6">
    <source>
        <dbReference type="ARBA" id="ARBA00022826"/>
    </source>
</evidence>
<evidence type="ECO:0000256" key="2">
    <source>
        <dbReference type="ARBA" id="ARBA00022448"/>
    </source>
</evidence>
<proteinExistence type="predicted"/>
<evidence type="ECO:0000256" key="1">
    <source>
        <dbReference type="ARBA" id="ARBA00004651"/>
    </source>
</evidence>
<evidence type="ECO:0000256" key="8">
    <source>
        <dbReference type="ARBA" id="ARBA00022958"/>
    </source>
</evidence>
<dbReference type="FunFam" id="2.60.120.10:FF:000011">
    <property type="entry name" value="Potassium channel, voltage-gated eag-related subfamily H, member 7"/>
    <property type="match status" value="1"/>
</dbReference>
<keyword evidence="17" id="KW-1185">Reference proteome</keyword>
<evidence type="ECO:0000256" key="5">
    <source>
        <dbReference type="ARBA" id="ARBA00022692"/>
    </source>
</evidence>
<dbReference type="InterPro" id="IPR014710">
    <property type="entry name" value="RmlC-like_jellyroll"/>
</dbReference>